<gene>
    <name evidence="1" type="ORF">SAMN05444858_102218</name>
</gene>
<evidence type="ECO:0000313" key="1">
    <source>
        <dbReference type="EMBL" id="SIQ39210.1"/>
    </source>
</evidence>
<dbReference type="InterPro" id="IPR000944">
    <property type="entry name" value="Tscrpt_reg_Rrf2"/>
</dbReference>
<evidence type="ECO:0000313" key="2">
    <source>
        <dbReference type="Proteomes" id="UP000186004"/>
    </source>
</evidence>
<accession>A0A1N6SDT6</accession>
<keyword evidence="2" id="KW-1185">Reference proteome</keyword>
<dbReference type="NCBIfam" id="TIGR00738">
    <property type="entry name" value="rrf2_super"/>
    <property type="match status" value="1"/>
</dbReference>
<dbReference type="OrthoDB" id="9808360at2"/>
<dbReference type="SUPFAM" id="SSF46785">
    <property type="entry name" value="Winged helix' DNA-binding domain"/>
    <property type="match status" value="1"/>
</dbReference>
<dbReference type="PROSITE" id="PS51197">
    <property type="entry name" value="HTH_RRF2_2"/>
    <property type="match status" value="1"/>
</dbReference>
<dbReference type="GO" id="GO:0005829">
    <property type="term" value="C:cytosol"/>
    <property type="evidence" value="ECO:0007669"/>
    <property type="project" value="TreeGrafter"/>
</dbReference>
<dbReference type="Pfam" id="PF02082">
    <property type="entry name" value="Rrf2"/>
    <property type="match status" value="1"/>
</dbReference>
<proteinExistence type="predicted"/>
<dbReference type="Gene3D" id="1.10.10.10">
    <property type="entry name" value="Winged helix-like DNA-binding domain superfamily/Winged helix DNA-binding domain"/>
    <property type="match status" value="1"/>
</dbReference>
<dbReference type="PANTHER" id="PTHR33221:SF13">
    <property type="entry name" value="TRANSCRIPTIONAL REGULATOR-RELATED"/>
    <property type="match status" value="1"/>
</dbReference>
<reference evidence="1 2" key="1">
    <citation type="submission" date="2017-01" db="EMBL/GenBank/DDBJ databases">
        <authorList>
            <person name="Mah S.A."/>
            <person name="Swanson W.J."/>
            <person name="Moy G.W."/>
            <person name="Vacquier V.D."/>
        </authorList>
    </citation>
    <scope>NUCLEOTIDE SEQUENCE [LARGE SCALE GENOMIC DNA]</scope>
    <source>
        <strain evidence="1 2">DSM 45758</strain>
    </source>
</reference>
<dbReference type="InterPro" id="IPR036390">
    <property type="entry name" value="WH_DNA-bd_sf"/>
</dbReference>
<dbReference type="InterPro" id="IPR030489">
    <property type="entry name" value="TR_Rrf2-type_CS"/>
</dbReference>
<sequence length="160" mass="16880">MRLSGGVESALHCCVALTAADGPVPAARLAELHGVSATYLAKHLQALSRAGLMHSVQGKAGGYVLTRSPEEITVLDVVEAIEGPRSTFVCTEIRQRGPLAVSPDDCTVSCVIARTMTAADRAWRAALREVSIADLRSAVGEDHGVDVLARIGDWLRSPLP</sequence>
<dbReference type="Proteomes" id="UP000186004">
    <property type="component" value="Unassembled WGS sequence"/>
</dbReference>
<dbReference type="PROSITE" id="PS01332">
    <property type="entry name" value="HTH_RRF2_1"/>
    <property type="match status" value="1"/>
</dbReference>
<dbReference type="RefSeq" id="WP_076467786.1">
    <property type="nucleotide sequence ID" value="NZ_FTNF01000002.1"/>
</dbReference>
<dbReference type="PANTHER" id="PTHR33221">
    <property type="entry name" value="WINGED HELIX-TURN-HELIX TRANSCRIPTIONAL REGULATOR, RRF2 FAMILY"/>
    <property type="match status" value="1"/>
</dbReference>
<organism evidence="1 2">
    <name type="scientific">Micromonospora avicenniae</name>
    <dbReference type="NCBI Taxonomy" id="1198245"/>
    <lineage>
        <taxon>Bacteria</taxon>
        <taxon>Bacillati</taxon>
        <taxon>Actinomycetota</taxon>
        <taxon>Actinomycetes</taxon>
        <taxon>Micromonosporales</taxon>
        <taxon>Micromonosporaceae</taxon>
        <taxon>Micromonospora</taxon>
    </lineage>
</organism>
<dbReference type="STRING" id="1198245.SAMN05444858_102218"/>
<dbReference type="InterPro" id="IPR036388">
    <property type="entry name" value="WH-like_DNA-bd_sf"/>
</dbReference>
<dbReference type="GO" id="GO:0003700">
    <property type="term" value="F:DNA-binding transcription factor activity"/>
    <property type="evidence" value="ECO:0007669"/>
    <property type="project" value="TreeGrafter"/>
</dbReference>
<name>A0A1N6SDT6_9ACTN</name>
<dbReference type="AlphaFoldDB" id="A0A1N6SDT6"/>
<dbReference type="EMBL" id="FTNF01000002">
    <property type="protein sequence ID" value="SIQ39210.1"/>
    <property type="molecule type" value="Genomic_DNA"/>
</dbReference>
<protein>
    <submittedName>
        <fullName evidence="1">Transcriptional regulator, BadM/Rrf2 family</fullName>
    </submittedName>
</protein>